<keyword evidence="5 6" id="KW-0472">Membrane</keyword>
<name>A0A1V6CCX0_UNCT6</name>
<evidence type="ECO:0000256" key="1">
    <source>
        <dbReference type="ARBA" id="ARBA00004651"/>
    </source>
</evidence>
<evidence type="ECO:0000256" key="6">
    <source>
        <dbReference type="SAM" id="Phobius"/>
    </source>
</evidence>
<feature type="transmembrane region" description="Helical" evidence="6">
    <location>
        <begin position="41"/>
        <end position="62"/>
    </location>
</feature>
<evidence type="ECO:0000256" key="4">
    <source>
        <dbReference type="ARBA" id="ARBA00022989"/>
    </source>
</evidence>
<keyword evidence="2" id="KW-1003">Cell membrane</keyword>
<dbReference type="Proteomes" id="UP000485562">
    <property type="component" value="Unassembled WGS sequence"/>
</dbReference>
<comment type="subcellular location">
    <subcellularLocation>
        <location evidence="1">Cell membrane</location>
        <topology evidence="1">Multi-pass membrane protein</topology>
    </subcellularLocation>
</comment>
<feature type="transmembrane region" description="Helical" evidence="6">
    <location>
        <begin position="82"/>
        <end position="103"/>
    </location>
</feature>
<dbReference type="GO" id="GO:0005886">
    <property type="term" value="C:plasma membrane"/>
    <property type="evidence" value="ECO:0007669"/>
    <property type="project" value="UniProtKB-SubCell"/>
</dbReference>
<evidence type="ECO:0000256" key="3">
    <source>
        <dbReference type="ARBA" id="ARBA00022692"/>
    </source>
</evidence>
<organism evidence="7">
    <name type="scientific">candidate division TA06 bacterium ADurb.Bin131</name>
    <dbReference type="NCBI Taxonomy" id="1852827"/>
    <lineage>
        <taxon>Bacteria</taxon>
        <taxon>Bacteria division TA06</taxon>
    </lineage>
</organism>
<proteinExistence type="predicted"/>
<evidence type="ECO:0000256" key="5">
    <source>
        <dbReference type="ARBA" id="ARBA00023136"/>
    </source>
</evidence>
<evidence type="ECO:0000313" key="7">
    <source>
        <dbReference type="EMBL" id="OQB74644.1"/>
    </source>
</evidence>
<feature type="transmembrane region" description="Helical" evidence="6">
    <location>
        <begin position="155"/>
        <end position="183"/>
    </location>
</feature>
<dbReference type="PANTHER" id="PTHR40277:SF1">
    <property type="entry name" value="BLL5419 PROTEIN"/>
    <property type="match status" value="1"/>
</dbReference>
<feature type="transmembrane region" description="Helical" evidence="6">
    <location>
        <begin position="280"/>
        <end position="305"/>
    </location>
</feature>
<dbReference type="Pfam" id="PF03706">
    <property type="entry name" value="LPG_synthase_TM"/>
    <property type="match status" value="1"/>
</dbReference>
<dbReference type="AlphaFoldDB" id="A0A1V6CCX0"/>
<gene>
    <name evidence="7" type="ORF">BWX89_00407</name>
</gene>
<evidence type="ECO:0000256" key="2">
    <source>
        <dbReference type="ARBA" id="ARBA00022475"/>
    </source>
</evidence>
<feature type="transmembrane region" description="Helical" evidence="6">
    <location>
        <begin position="123"/>
        <end position="143"/>
    </location>
</feature>
<accession>A0A1V6CCX0</accession>
<keyword evidence="3 6" id="KW-0812">Transmembrane</keyword>
<evidence type="ECO:0008006" key="8">
    <source>
        <dbReference type="Google" id="ProtNLM"/>
    </source>
</evidence>
<reference evidence="7" key="1">
    <citation type="submission" date="2017-02" db="EMBL/GenBank/DDBJ databases">
        <title>Delving into the versatile metabolic prowess of the omnipresent phylum Bacteroidetes.</title>
        <authorList>
            <person name="Nobu M.K."/>
            <person name="Mei R."/>
            <person name="Narihiro T."/>
            <person name="Kuroda K."/>
            <person name="Liu W.-T."/>
        </authorList>
    </citation>
    <scope>NUCLEOTIDE SEQUENCE</scope>
    <source>
        <strain evidence="7">ADurb.Bin131</strain>
    </source>
</reference>
<dbReference type="EMBL" id="MWDQ01000034">
    <property type="protein sequence ID" value="OQB74644.1"/>
    <property type="molecule type" value="Genomic_DNA"/>
</dbReference>
<dbReference type="InterPro" id="IPR022791">
    <property type="entry name" value="L-PG_synthase/AglD"/>
</dbReference>
<feature type="transmembrane region" description="Helical" evidence="6">
    <location>
        <begin position="203"/>
        <end position="228"/>
    </location>
</feature>
<feature type="transmembrane region" description="Helical" evidence="6">
    <location>
        <begin position="240"/>
        <end position="260"/>
    </location>
</feature>
<comment type="caution">
    <text evidence="7">The sequence shown here is derived from an EMBL/GenBank/DDBJ whole genome shotgun (WGS) entry which is preliminary data.</text>
</comment>
<protein>
    <recommendedName>
        <fullName evidence="8">Flippase-like domain-containing protein</fullName>
    </recommendedName>
</protein>
<dbReference type="NCBIfam" id="TIGR00374">
    <property type="entry name" value="flippase-like domain"/>
    <property type="match status" value="1"/>
</dbReference>
<keyword evidence="4 6" id="KW-1133">Transmembrane helix</keyword>
<sequence>MKRYLSTFFKAVVSIFFVYLVARNVDVSAIGSIFKNVSIPFLLWILFMEFLVTVLIAFRWYLILYDFKEKWSFFEIWKLSLIGLYFNILLPTGSGGDAVKIIYLTRNQQERLKLGTSVVFDRFIGSSTIVFMAILGIFFYSRYLPEKLKITITGLLVLVLVVWVIILSDRFAAFIGSLFPSIIRDKLRAFYNHLRDYGINFPILLKVIIASMIVQILSVYVQYLSAILVSQTKMTMPFPLFFVFIPIIWLSAAVPSLGGLGIREYGYLFFFGPYLGKDTAIALSLINLLLIFFQAFLGAIAFLFFRSKHQVSE</sequence>
<dbReference type="PANTHER" id="PTHR40277">
    <property type="entry name" value="BLL5419 PROTEIN"/>
    <property type="match status" value="1"/>
</dbReference>